<dbReference type="HOGENOM" id="CLU_386614_0_0_1"/>
<dbReference type="RefSeq" id="XP_002185204.1">
    <property type="nucleotide sequence ID" value="XM_002185168.1"/>
</dbReference>
<dbReference type="PaxDb" id="2850-Phatr41156"/>
<gene>
    <name evidence="1" type="ORF">PHATRDRAFT_41156</name>
</gene>
<keyword evidence="2" id="KW-1185">Reference proteome</keyword>
<dbReference type="EMBL" id="CM000630">
    <property type="protein sequence ID" value="EEC43336.1"/>
    <property type="molecule type" value="Genomic_DNA"/>
</dbReference>
<evidence type="ECO:0000313" key="2">
    <source>
        <dbReference type="Proteomes" id="UP000000759"/>
    </source>
</evidence>
<accession>B7GDF8</accession>
<dbReference type="OrthoDB" id="45868at2759"/>
<reference evidence="2" key="2">
    <citation type="submission" date="2008-08" db="EMBL/GenBank/DDBJ databases">
        <authorList>
            <consortium name="Diatom Consortium"/>
            <person name="Grigoriev I."/>
            <person name="Grimwood J."/>
            <person name="Kuo A."/>
            <person name="Otillar R.P."/>
            <person name="Salamov A."/>
            <person name="Detter J.C."/>
            <person name="Lindquist E."/>
            <person name="Shapiro H."/>
            <person name="Lucas S."/>
            <person name="Glavina del Rio T."/>
            <person name="Pitluck S."/>
            <person name="Rokhsar D."/>
            <person name="Bowler C."/>
        </authorList>
    </citation>
    <scope>GENOME REANNOTATION</scope>
    <source>
        <strain evidence="2">CCAP 1055/1</strain>
    </source>
</reference>
<proteinExistence type="predicted"/>
<dbReference type="KEGG" id="pti:PHATRDRAFT_41156"/>
<dbReference type="GeneID" id="7199099"/>
<evidence type="ECO:0000313" key="1">
    <source>
        <dbReference type="EMBL" id="EEC43336.1"/>
    </source>
</evidence>
<protein>
    <submittedName>
        <fullName evidence="1">Uncharacterized protein</fullName>
    </submittedName>
</protein>
<dbReference type="InParanoid" id="B7GDF8"/>
<name>B7GDF8_PHATC</name>
<organism evidence="1 2">
    <name type="scientific">Phaeodactylum tricornutum (strain CCAP 1055/1)</name>
    <dbReference type="NCBI Taxonomy" id="556484"/>
    <lineage>
        <taxon>Eukaryota</taxon>
        <taxon>Sar</taxon>
        <taxon>Stramenopiles</taxon>
        <taxon>Ochrophyta</taxon>
        <taxon>Bacillariophyta</taxon>
        <taxon>Bacillariophyceae</taxon>
        <taxon>Bacillariophycidae</taxon>
        <taxon>Naviculales</taxon>
        <taxon>Phaeodactylaceae</taxon>
        <taxon>Phaeodactylum</taxon>
    </lineage>
</organism>
<dbReference type="AlphaFoldDB" id="B7GDF8"/>
<reference evidence="1 2" key="1">
    <citation type="journal article" date="2008" name="Nature">
        <title>The Phaeodactylum genome reveals the evolutionary history of diatom genomes.</title>
        <authorList>
            <person name="Bowler C."/>
            <person name="Allen A.E."/>
            <person name="Badger J.H."/>
            <person name="Grimwood J."/>
            <person name="Jabbari K."/>
            <person name="Kuo A."/>
            <person name="Maheswari U."/>
            <person name="Martens C."/>
            <person name="Maumus F."/>
            <person name="Otillar R.P."/>
            <person name="Rayko E."/>
            <person name="Salamov A."/>
            <person name="Vandepoele K."/>
            <person name="Beszteri B."/>
            <person name="Gruber A."/>
            <person name="Heijde M."/>
            <person name="Katinka M."/>
            <person name="Mock T."/>
            <person name="Valentin K."/>
            <person name="Verret F."/>
            <person name="Berges J.A."/>
            <person name="Brownlee C."/>
            <person name="Cadoret J.P."/>
            <person name="Chiovitti A."/>
            <person name="Choi C.J."/>
            <person name="Coesel S."/>
            <person name="De Martino A."/>
            <person name="Detter J.C."/>
            <person name="Durkin C."/>
            <person name="Falciatore A."/>
            <person name="Fournet J."/>
            <person name="Haruta M."/>
            <person name="Huysman M.J."/>
            <person name="Jenkins B.D."/>
            <person name="Jiroutova K."/>
            <person name="Jorgensen R.E."/>
            <person name="Joubert Y."/>
            <person name="Kaplan A."/>
            <person name="Kroger N."/>
            <person name="Kroth P.G."/>
            <person name="La Roche J."/>
            <person name="Lindquist E."/>
            <person name="Lommer M."/>
            <person name="Martin-Jezequel V."/>
            <person name="Lopez P.J."/>
            <person name="Lucas S."/>
            <person name="Mangogna M."/>
            <person name="McGinnis K."/>
            <person name="Medlin L.K."/>
            <person name="Montsant A."/>
            <person name="Oudot-Le Secq M.P."/>
            <person name="Napoli C."/>
            <person name="Obornik M."/>
            <person name="Parker M.S."/>
            <person name="Petit J.L."/>
            <person name="Porcel B.M."/>
            <person name="Poulsen N."/>
            <person name="Robison M."/>
            <person name="Rychlewski L."/>
            <person name="Rynearson T.A."/>
            <person name="Schmutz J."/>
            <person name="Shapiro H."/>
            <person name="Siaut M."/>
            <person name="Stanley M."/>
            <person name="Sussman M.R."/>
            <person name="Taylor A.R."/>
            <person name="Vardi A."/>
            <person name="von Dassow P."/>
            <person name="Vyverman W."/>
            <person name="Willis A."/>
            <person name="Wyrwicz L.S."/>
            <person name="Rokhsar D.S."/>
            <person name="Weissenbach J."/>
            <person name="Armbrust E.V."/>
            <person name="Green B.R."/>
            <person name="Van de Peer Y."/>
            <person name="Grigoriev I.V."/>
        </authorList>
    </citation>
    <scope>NUCLEOTIDE SEQUENCE [LARGE SCALE GENOMIC DNA]</scope>
    <source>
        <strain evidence="1 2">CCAP 1055/1</strain>
    </source>
</reference>
<sequence length="383" mass="43568">MVSSAGNPLKSDDDLKLMLEKLEFIKTAKIFRRWRGSFLNRFEIFLEEDNIVNAQGAYEQFSHSMEAFANQVKKVEAYIESGDLTADRYFSSVKARNCLNEMSKMMASVIEEKDALIPSTVSMENDSGYNKFHMGAVLIRDNFEEYGRLTYYGESLQHMRKVTLAEIIDKQILEQMDNYGAKLKKFCDVMADLGLYEVMLKCREFACVEDNKDDLIFLDLKTGGIGELDRAACLGKRVITSTHKDQEGNEIFEESVLDDDGKAKLLKMIRQNPRLGLGFGNSLNSFQEESLATENAEVIRSMWGVTLRKTPRNKKGEEFIFLCQKTGVFGELSRKTCLEVAIITEVKDENGEAKVCESQLEFDERASLLEQIRSLLDLGVLEQ</sequence>
<dbReference type="Proteomes" id="UP000000759">
    <property type="component" value="Chromosome 28"/>
</dbReference>